<organism evidence="3 4">
    <name type="scientific">Kurthia gibsonii</name>
    <dbReference type="NCBI Taxonomy" id="33946"/>
    <lineage>
        <taxon>Bacteria</taxon>
        <taxon>Bacillati</taxon>
        <taxon>Bacillota</taxon>
        <taxon>Bacilli</taxon>
        <taxon>Bacillales</taxon>
        <taxon>Caryophanaceae</taxon>
        <taxon>Kurthia</taxon>
    </lineage>
</organism>
<dbReference type="Pfam" id="PF03932">
    <property type="entry name" value="CutC"/>
    <property type="match status" value="1"/>
</dbReference>
<dbReference type="InterPro" id="IPR005627">
    <property type="entry name" value="CutC-like"/>
</dbReference>
<evidence type="ECO:0000313" key="4">
    <source>
        <dbReference type="Proteomes" id="UP001398420"/>
    </source>
</evidence>
<dbReference type="InterPro" id="IPR036822">
    <property type="entry name" value="CutC-like_dom_sf"/>
</dbReference>
<comment type="subcellular location">
    <subcellularLocation>
        <location evidence="2">Cytoplasm</location>
    </subcellularLocation>
</comment>
<reference evidence="3 4" key="1">
    <citation type="submission" date="2024-04" db="EMBL/GenBank/DDBJ databases">
        <authorList>
            <person name="Wu Y.S."/>
            <person name="Zhang L."/>
        </authorList>
    </citation>
    <scope>NUCLEOTIDE SEQUENCE [LARGE SCALE GENOMIC DNA]</scope>
    <source>
        <strain evidence="3 4">KG-01</strain>
    </source>
</reference>
<dbReference type="SUPFAM" id="SSF110395">
    <property type="entry name" value="CutC-like"/>
    <property type="match status" value="1"/>
</dbReference>
<dbReference type="PANTHER" id="PTHR12598">
    <property type="entry name" value="COPPER HOMEOSTASIS PROTEIN CUTC"/>
    <property type="match status" value="1"/>
</dbReference>
<dbReference type="Proteomes" id="UP001398420">
    <property type="component" value="Unassembled WGS sequence"/>
</dbReference>
<dbReference type="HAMAP" id="MF_00795">
    <property type="entry name" value="CutC"/>
    <property type="match status" value="1"/>
</dbReference>
<evidence type="ECO:0000256" key="1">
    <source>
        <dbReference type="ARBA" id="ARBA00007768"/>
    </source>
</evidence>
<comment type="caution">
    <text evidence="2">Once thought to be involved in copper homeostasis, experiments in E.coli have shown this is not the case.</text>
</comment>
<dbReference type="PANTHER" id="PTHR12598:SF0">
    <property type="entry name" value="COPPER HOMEOSTASIS PROTEIN CUTC HOMOLOG"/>
    <property type="match status" value="1"/>
</dbReference>
<name>A0ABU9LND6_9BACL</name>
<sequence length="229" mass="25276">MLEVIVTTVEDAIIAEAGGADRLELCISMEEGGITPSLGKIKNVISAVSIPVHVMLRPHSNSYHYTVEDFSVMLDDLRVIQLFGARGVVLGGLTKENFIDNILLQDLLPHCEGLNVTFHRAFDEVEDQIEALHQLKKYPQIKQVLTSGGPGTALDNLIQIEALLYETSHERMHILAASGIDPTNVAQLLEIGVTNIHVGSGVRFGKSFHQPINIEMIRKIKQLMESYLT</sequence>
<protein>
    <recommendedName>
        <fullName evidence="2">PF03932 family protein CutC</fullName>
    </recommendedName>
</protein>
<evidence type="ECO:0000256" key="2">
    <source>
        <dbReference type="HAMAP-Rule" id="MF_00795"/>
    </source>
</evidence>
<keyword evidence="2" id="KW-0963">Cytoplasm</keyword>
<dbReference type="Gene3D" id="3.20.20.380">
    <property type="entry name" value="Copper homeostasis (CutC) domain"/>
    <property type="match status" value="1"/>
</dbReference>
<gene>
    <name evidence="2" type="primary">cutC</name>
    <name evidence="3" type="ORF">AAF454_06860</name>
</gene>
<evidence type="ECO:0000313" key="3">
    <source>
        <dbReference type="EMBL" id="MEL5988136.1"/>
    </source>
</evidence>
<comment type="similarity">
    <text evidence="1 2">Belongs to the CutC family.</text>
</comment>
<keyword evidence="4" id="KW-1185">Reference proteome</keyword>
<dbReference type="EMBL" id="JBCEWA010000004">
    <property type="protein sequence ID" value="MEL5988136.1"/>
    <property type="molecule type" value="Genomic_DNA"/>
</dbReference>
<dbReference type="RefSeq" id="WP_068453714.1">
    <property type="nucleotide sequence ID" value="NZ_CP147847.1"/>
</dbReference>
<accession>A0ABU9LND6</accession>
<proteinExistence type="inferred from homology"/>
<comment type="caution">
    <text evidence="3">The sequence shown here is derived from an EMBL/GenBank/DDBJ whole genome shotgun (WGS) entry which is preliminary data.</text>
</comment>